<organism evidence="1 3">
    <name type="scientific">Commensalibacter communis</name>
    <dbReference type="NCBI Taxonomy" id="2972786"/>
    <lineage>
        <taxon>Bacteria</taxon>
        <taxon>Pseudomonadati</taxon>
        <taxon>Pseudomonadota</taxon>
        <taxon>Alphaproteobacteria</taxon>
        <taxon>Acetobacterales</taxon>
        <taxon>Acetobacteraceae</taxon>
    </lineage>
</organism>
<evidence type="ECO:0000313" key="3">
    <source>
        <dbReference type="Proteomes" id="UP001154255"/>
    </source>
</evidence>
<accession>A0A9W4X6Q3</accession>
<keyword evidence="4" id="KW-1185">Reference proteome</keyword>
<proteinExistence type="predicted"/>
<reference evidence="1" key="1">
    <citation type="submission" date="2022-10" db="EMBL/GenBank/DDBJ databases">
        <authorList>
            <person name="Botero Cardona J."/>
        </authorList>
    </citation>
    <scope>NUCLEOTIDE SEQUENCE</scope>
    <source>
        <strain evidence="1">LMG 31819</strain>
        <strain evidence="2">R-53529</strain>
    </source>
</reference>
<protein>
    <submittedName>
        <fullName evidence="1">Uncharacterized protein</fullName>
    </submittedName>
</protein>
<comment type="caution">
    <text evidence="1">The sequence shown here is derived from an EMBL/GenBank/DDBJ whole genome shotgun (WGS) entry which is preliminary data.</text>
</comment>
<sequence>MQTTLQYPLKSDDLIITKIFFINCLPDEDVGVFNRCYEDINAIILNKKIYKDRYERIDCDSAAKFLNALDKIFEEVNLYRLHQAIRANNIMQTVLPFIHIEAHGSKEAIQMANGEIVAAEIFYEKILKINIASENNTVLLSNTCYATSHISNLKEIIKTEEKGLPIACSVYAAFGPEEKINNQDIENNLVKLYENIFLRNILENINQRCNK</sequence>
<evidence type="ECO:0000313" key="4">
    <source>
        <dbReference type="Proteomes" id="UP001154259"/>
    </source>
</evidence>
<dbReference type="EMBL" id="CAMXCM010000002">
    <property type="protein sequence ID" value="CAI3938959.1"/>
    <property type="molecule type" value="Genomic_DNA"/>
</dbReference>
<dbReference type="AlphaFoldDB" id="A0A9W4X6Q3"/>
<dbReference type="EMBL" id="CAMXCS010000002">
    <property type="protein sequence ID" value="CAI3944541.1"/>
    <property type="molecule type" value="Genomic_DNA"/>
</dbReference>
<gene>
    <name evidence="2" type="ORF">R53529_LOCUS1321</name>
    <name evidence="1" type="ORF">R53530_LOCUS1113</name>
</gene>
<evidence type="ECO:0000313" key="2">
    <source>
        <dbReference type="EMBL" id="CAI3944541.1"/>
    </source>
</evidence>
<dbReference type="Proteomes" id="UP001154259">
    <property type="component" value="Unassembled WGS sequence"/>
</dbReference>
<name>A0A9W4X6Q3_9PROT</name>
<dbReference type="RefSeq" id="WP_271789753.1">
    <property type="nucleotide sequence ID" value="NZ_CAMXCM010000002.1"/>
</dbReference>
<dbReference type="Proteomes" id="UP001154255">
    <property type="component" value="Unassembled WGS sequence"/>
</dbReference>
<evidence type="ECO:0000313" key="1">
    <source>
        <dbReference type="EMBL" id="CAI3938959.1"/>
    </source>
</evidence>